<accession>A0ABS9TTG7</accession>
<dbReference type="PANTHER" id="PTHR30118:SF15">
    <property type="entry name" value="TRANSCRIPTIONAL REGULATORY PROTEIN"/>
    <property type="match status" value="1"/>
</dbReference>
<dbReference type="Proteomes" id="UP001299970">
    <property type="component" value="Unassembled WGS sequence"/>
</dbReference>
<dbReference type="Pfam" id="PF03466">
    <property type="entry name" value="LysR_substrate"/>
    <property type="match status" value="1"/>
</dbReference>
<evidence type="ECO:0000256" key="4">
    <source>
        <dbReference type="ARBA" id="ARBA00023163"/>
    </source>
</evidence>
<evidence type="ECO:0000259" key="5">
    <source>
        <dbReference type="PROSITE" id="PS50931"/>
    </source>
</evidence>
<reference evidence="6 7" key="1">
    <citation type="submission" date="2022-03" db="EMBL/GenBank/DDBJ databases">
        <title>Pseudonocardia alaer sp. nov., a novel actinomycete isolated from reed forest soil.</title>
        <authorList>
            <person name="Wang L."/>
        </authorList>
    </citation>
    <scope>NUCLEOTIDE SEQUENCE [LARGE SCALE GENOMIC DNA]</scope>
    <source>
        <strain evidence="6 7">Y-16303</strain>
    </source>
</reference>
<dbReference type="SUPFAM" id="SSF53850">
    <property type="entry name" value="Periplasmic binding protein-like II"/>
    <property type="match status" value="1"/>
</dbReference>
<gene>
    <name evidence="6" type="ORF">MMF94_38625</name>
</gene>
<keyword evidence="4" id="KW-0804">Transcription</keyword>
<dbReference type="SUPFAM" id="SSF46785">
    <property type="entry name" value="Winged helix' DNA-binding domain"/>
    <property type="match status" value="1"/>
</dbReference>
<name>A0ABS9TTG7_9PSEU</name>
<dbReference type="InterPro" id="IPR036388">
    <property type="entry name" value="WH-like_DNA-bd_sf"/>
</dbReference>
<dbReference type="InterPro" id="IPR000847">
    <property type="entry name" value="LysR_HTH_N"/>
</dbReference>
<evidence type="ECO:0000256" key="1">
    <source>
        <dbReference type="ARBA" id="ARBA00009437"/>
    </source>
</evidence>
<dbReference type="Pfam" id="PF00126">
    <property type="entry name" value="HTH_1"/>
    <property type="match status" value="1"/>
</dbReference>
<evidence type="ECO:0000256" key="3">
    <source>
        <dbReference type="ARBA" id="ARBA00023125"/>
    </source>
</evidence>
<dbReference type="InterPro" id="IPR050389">
    <property type="entry name" value="LysR-type_TF"/>
</dbReference>
<proteinExistence type="inferred from homology"/>
<dbReference type="RefSeq" id="WP_241042444.1">
    <property type="nucleotide sequence ID" value="NZ_BAAAJF010000005.1"/>
</dbReference>
<dbReference type="Gene3D" id="1.10.10.10">
    <property type="entry name" value="Winged helix-like DNA-binding domain superfamily/Winged helix DNA-binding domain"/>
    <property type="match status" value="1"/>
</dbReference>
<comment type="similarity">
    <text evidence="1">Belongs to the LysR transcriptional regulatory family.</text>
</comment>
<protein>
    <submittedName>
        <fullName evidence="6">LysR family transcriptional regulator</fullName>
    </submittedName>
</protein>
<evidence type="ECO:0000256" key="2">
    <source>
        <dbReference type="ARBA" id="ARBA00023015"/>
    </source>
</evidence>
<feature type="domain" description="HTH lysR-type" evidence="5">
    <location>
        <begin position="11"/>
        <end position="67"/>
    </location>
</feature>
<dbReference type="PRINTS" id="PR00039">
    <property type="entry name" value="HTHLYSR"/>
</dbReference>
<dbReference type="CDD" id="cd08417">
    <property type="entry name" value="PBP2_Nitroaromatics_like"/>
    <property type="match status" value="1"/>
</dbReference>
<dbReference type="InterPro" id="IPR005119">
    <property type="entry name" value="LysR_subst-bd"/>
</dbReference>
<organism evidence="6 7">
    <name type="scientific">Pseudonocardia alaniniphila</name>
    <dbReference type="NCBI Taxonomy" id="75291"/>
    <lineage>
        <taxon>Bacteria</taxon>
        <taxon>Bacillati</taxon>
        <taxon>Actinomycetota</taxon>
        <taxon>Actinomycetes</taxon>
        <taxon>Pseudonocardiales</taxon>
        <taxon>Pseudonocardiaceae</taxon>
        <taxon>Pseudonocardia</taxon>
    </lineage>
</organism>
<dbReference type="InterPro" id="IPR036390">
    <property type="entry name" value="WH_DNA-bd_sf"/>
</dbReference>
<evidence type="ECO:0000313" key="7">
    <source>
        <dbReference type="Proteomes" id="UP001299970"/>
    </source>
</evidence>
<keyword evidence="2" id="KW-0805">Transcription regulation</keyword>
<keyword evidence="3" id="KW-0238">DNA-binding</keyword>
<sequence length="307" mass="34573">MEASTVLRRADLNLIPALAALLDQRHVTRAAESIGIGQPAMSSALARLRRLFDDPLLVRHGRVLELTPMGQALLEPVHDVLAGLEHLLVITPSFDPENDIRSFTIAASDYVTLVLLRPLLEELYREAPGVRVNVVPVNLATSVAIERAQIDLAVVPRQAMTSRMPHIQHRELFTEEYVPVVWKENREIGDVLDREAIERLSYVRYHDESSGPALIDAQLATLGIEPRVALTTLSFALVPLLLPGTQFLGFVQRRLLRQAHLRRDLRMLTTPIPIDPIVEHMYWHPVMHSDPAHHWLRERIAALASNI</sequence>
<dbReference type="PANTHER" id="PTHR30118">
    <property type="entry name" value="HTH-TYPE TRANSCRIPTIONAL REGULATOR LEUO-RELATED"/>
    <property type="match status" value="1"/>
</dbReference>
<dbReference type="EMBL" id="JAKXMK010000047">
    <property type="protein sequence ID" value="MCH6171638.1"/>
    <property type="molecule type" value="Genomic_DNA"/>
</dbReference>
<dbReference type="InterPro" id="IPR037402">
    <property type="entry name" value="YidZ_PBP2"/>
</dbReference>
<evidence type="ECO:0000313" key="6">
    <source>
        <dbReference type="EMBL" id="MCH6171638.1"/>
    </source>
</evidence>
<comment type="caution">
    <text evidence="6">The sequence shown here is derived from an EMBL/GenBank/DDBJ whole genome shotgun (WGS) entry which is preliminary data.</text>
</comment>
<keyword evidence="7" id="KW-1185">Reference proteome</keyword>
<dbReference type="Gene3D" id="3.40.190.10">
    <property type="entry name" value="Periplasmic binding protein-like II"/>
    <property type="match status" value="2"/>
</dbReference>
<dbReference type="PROSITE" id="PS50931">
    <property type="entry name" value="HTH_LYSR"/>
    <property type="match status" value="1"/>
</dbReference>